<dbReference type="PANTHER" id="PTHR11610:SF173">
    <property type="entry name" value="LIPASE DOMAIN-CONTAINING PROTEIN-RELATED"/>
    <property type="match status" value="1"/>
</dbReference>
<dbReference type="PANTHER" id="PTHR11610">
    <property type="entry name" value="LIPASE"/>
    <property type="match status" value="1"/>
</dbReference>
<feature type="domain" description="Lipase" evidence="5">
    <location>
        <begin position="1765"/>
        <end position="2015"/>
    </location>
</feature>
<dbReference type="GO" id="GO:0016042">
    <property type="term" value="P:lipid catabolic process"/>
    <property type="evidence" value="ECO:0007669"/>
    <property type="project" value="TreeGrafter"/>
</dbReference>
<dbReference type="STRING" id="7168.A0A182NEW7"/>
<feature type="domain" description="Lipase" evidence="5">
    <location>
        <begin position="34"/>
        <end position="304"/>
    </location>
</feature>
<dbReference type="VEuPathDB" id="VectorBase:ADIR006189"/>
<dbReference type="InterPro" id="IPR013818">
    <property type="entry name" value="Lipase"/>
</dbReference>
<reference evidence="6" key="2">
    <citation type="submission" date="2020-05" db="UniProtKB">
        <authorList>
            <consortium name="EnsemblMetazoa"/>
        </authorList>
    </citation>
    <scope>IDENTIFICATION</scope>
    <source>
        <strain evidence="6">WRAIR2</strain>
    </source>
</reference>
<dbReference type="FunFam" id="3.40.50.1820:FF:000122">
    <property type="entry name" value="Vitellogenin-3-like Protein"/>
    <property type="match status" value="1"/>
</dbReference>
<dbReference type="InterPro" id="IPR033906">
    <property type="entry name" value="Lipase_N"/>
</dbReference>
<name>A0A182NEW7_9DIPT</name>
<dbReference type="InterPro" id="IPR000734">
    <property type="entry name" value="TAG_lipase"/>
</dbReference>
<evidence type="ECO:0000313" key="7">
    <source>
        <dbReference type="Proteomes" id="UP000075884"/>
    </source>
</evidence>
<evidence type="ECO:0000256" key="1">
    <source>
        <dbReference type="ARBA" id="ARBA00004613"/>
    </source>
</evidence>
<dbReference type="GO" id="GO:0017171">
    <property type="term" value="F:serine hydrolase activity"/>
    <property type="evidence" value="ECO:0007669"/>
    <property type="project" value="TreeGrafter"/>
</dbReference>
<dbReference type="Pfam" id="PF00151">
    <property type="entry name" value="Lipase"/>
    <property type="match status" value="6"/>
</dbReference>
<dbReference type="GO" id="GO:0016298">
    <property type="term" value="F:lipase activity"/>
    <property type="evidence" value="ECO:0007669"/>
    <property type="project" value="InterPro"/>
</dbReference>
<comment type="similarity">
    <text evidence="2 4">Belongs to the AB hydrolase superfamily. Lipase family.</text>
</comment>
<organism evidence="6 7">
    <name type="scientific">Anopheles dirus</name>
    <dbReference type="NCBI Taxonomy" id="7168"/>
    <lineage>
        <taxon>Eukaryota</taxon>
        <taxon>Metazoa</taxon>
        <taxon>Ecdysozoa</taxon>
        <taxon>Arthropoda</taxon>
        <taxon>Hexapoda</taxon>
        <taxon>Insecta</taxon>
        <taxon>Pterygota</taxon>
        <taxon>Neoptera</taxon>
        <taxon>Endopterygota</taxon>
        <taxon>Diptera</taxon>
        <taxon>Nematocera</taxon>
        <taxon>Culicoidea</taxon>
        <taxon>Culicidae</taxon>
        <taxon>Anophelinae</taxon>
        <taxon>Anopheles</taxon>
    </lineage>
</organism>
<dbReference type="EnsemblMetazoa" id="ADIR006189-RA">
    <property type="protein sequence ID" value="ADIR006189-PA"/>
    <property type="gene ID" value="ADIR006189"/>
</dbReference>
<evidence type="ECO:0000256" key="3">
    <source>
        <dbReference type="ARBA" id="ARBA00022525"/>
    </source>
</evidence>
<dbReference type="GO" id="GO:0005615">
    <property type="term" value="C:extracellular space"/>
    <property type="evidence" value="ECO:0007669"/>
    <property type="project" value="TreeGrafter"/>
</dbReference>
<keyword evidence="3" id="KW-0964">Secreted</keyword>
<dbReference type="CDD" id="cd00707">
    <property type="entry name" value="Pancreat_lipase_like"/>
    <property type="match status" value="4"/>
</dbReference>
<dbReference type="InterPro" id="IPR029058">
    <property type="entry name" value="AB_hydrolase_fold"/>
</dbReference>
<dbReference type="Gene3D" id="3.40.50.1820">
    <property type="entry name" value="alpha/beta hydrolase"/>
    <property type="match status" value="6"/>
</dbReference>
<feature type="domain" description="Lipase" evidence="5">
    <location>
        <begin position="971"/>
        <end position="1215"/>
    </location>
</feature>
<feature type="domain" description="Lipase" evidence="5">
    <location>
        <begin position="658"/>
        <end position="888"/>
    </location>
</feature>
<feature type="domain" description="Lipase" evidence="5">
    <location>
        <begin position="1263"/>
        <end position="1503"/>
    </location>
</feature>
<sequence>MKSLKNPRVWVGMKPVRAHLDTAKFMFFYGPKFEDHETYSLEKAEDILQHARFDKSKKTVIYFHGYIESPEVESVHVIADAYLKRGDHNTIILDWAQLADGNYLLEAVPNCKKLGSYLGAVVLRMLNAGLNVDTLHLVGHSLGGQLAGYIGRTVIAQSEKRIKLNRISALDPAFPPFYPGIFATALSSKDADFVDVIHTDAWLYGAPVSTGTADFWPNNGKTLQPGCPKRNYKLLTDNDLCSHRRSWWFWAESVAESSVASFHSVRCKSWDDFKDGKIDRAAPVVHMGIDCSSDAKGDYYLQTNGIGAIFQGGVLDLNFFRCMWTKNYECPHEDIKFFLYTPTFRKGRIIDMNKPKTIFKAGFKTNQQTAIIIHGFNGTQTSRHIMFLKDAYLSRKFNVFAVDWEVLSQYPCYFSSLSNTKLVSQCTAQLYSFLTFAGCTSKQITCVGHSLGAHICGMMSNHLTKKQYKIIGLDPARPLIEKHASKKFRLTRDDARSVQIIHTNAGLLGQSSFSGRVDFCINGGQVQPYCEGDRIKQARCSHFLSVCYLANAILARRPMRAVRCPSGCVADNRIPFIKSNRVRFKWLTVGQDTPGKMVLLVKIILSSMLVSGGVMIYAQAQHLLAQALYLGDPDAYNTTRDDCVWKRGNGQDVCPDEDIGIFLYTSGIVKDKFKFDHRLRDWLNNTEWDHTKENIILIHGYAGGDDTLPIAVLRDAYINHGGYNVFLVDWGALCQPPCYVAAVYNIRPVATCLAQSLMLLRDLGLPVERTTCVGHSLGAHICGLMANYLNFRMERIIALDPARPLIKPGGVNRLDQGDAKYVQVIHTNAGHYGEGGRVGHIDFCVNGGRRQPYCGNSTNINLCSHIWAICYMAQSLYEGQEPMAEPCSRRCPSNAVLSGGSGFREGRRRFGYAMGYAIPMGLKTPPNLALLPLREVVLSLLLLGFATIAHEFTIGPCQFQYLEPCTSKTIAFYVFSSEHPQDGPILLDSIDPHVPDHISLNRTNKLIVHGYGGSIDFNATKMIRKAYLRKPNTNVFIVDWGKLSRLPCYPTAAFNTKQAGECTATFLIGLQANHPEFSTRDLHAIGFSLGAHVLSFTSNALEKSIGVKFRRITGLDPALPFFATARPHWKLDQGDADFVDVIHTNAGVYGKIETCGHVDFYMNGGQNQPGCENDPNQPLCSHMMSAAYFAESINSKYGFWATRCVSYFAYIFGFCKYRVEQAQQQHQQEQSLIAAEDSSRQEELTVPPDVALGENNNVYDSSRILMGEYCSNTQYIHIDESWEQSNLSASYFNPSHPVKVIIHGYNADMFLTPLINMKGEYLSRANYNLFYVDWSDLAHGPCYPSAVHNTRHVGKCIGQLVQRIIDAGTDNIHLVGFSLGAQVTNYVSTTVRPFRLKRITGLDPAMPLFITAAPDDKLDPSDAEFVDVIHTNALVQGKIERCGHVDFYVNGGILQPGCWGSGQNPMACSHHRAPDYYAESIRSLTGFWGWSCQSYVYYLLGFCPQNNLQVVAGEDCPSGTEGMFLITTNPASPFAIGRWAGFSIPQKKDAILNKHGLNRDPLISDIDQWGKLDSSFNNVDHFPTPYSQDPNHSQGDDEWPYFNHVGTNELTKEHIRKILEQDKSRYNGDVLPLAPSTLATTIPTVAPPSDNDIDDAFYLQDLRLRLQQKEASVMQHYAMPMFNSHYVACEELVVFSRLELIISLWQCLFFFSVNCDIQQLKAVDPNYGVTWMFMPDDQGTPIIVDLTEPNDTTTATGRRNNIHEDVTFYYYRQSTINSPSSFRFVNDPAAPLALNKSYDPTLPTKFVVHGWKNSIVSPVSQNIKNSYLRREDLNVIVVDWGPLASDTLYFRAASSTRDVGRHVGGLVDRMVLERGTNLNDVHIIGHSLGAHTSGFAGQSVRSGKVARVTGLDPALPGFTDQQPDKLLDPSDAQFVDVMHTCAGMLGHDRNLGHVDFWPNGGRVNQPGCGGIDDFVGACSHGRSYEYYAESVTRPKAFEAYPCRSADEFRDAKCRSGPIPMGDATPRTARGNHFLETNARPEYGKGL</sequence>
<evidence type="ECO:0000256" key="2">
    <source>
        <dbReference type="ARBA" id="ARBA00010701"/>
    </source>
</evidence>
<reference evidence="7" key="1">
    <citation type="submission" date="2013-03" db="EMBL/GenBank/DDBJ databases">
        <title>The Genome Sequence of Anopheles dirus WRAIR2.</title>
        <authorList>
            <consortium name="The Broad Institute Genomics Platform"/>
            <person name="Neafsey D.E."/>
            <person name="Walton C."/>
            <person name="Walker B."/>
            <person name="Young S.K."/>
            <person name="Zeng Q."/>
            <person name="Gargeya S."/>
            <person name="Fitzgerald M."/>
            <person name="Haas B."/>
            <person name="Abouelleil A."/>
            <person name="Allen A.W."/>
            <person name="Alvarado L."/>
            <person name="Arachchi H.M."/>
            <person name="Berlin A.M."/>
            <person name="Chapman S.B."/>
            <person name="Gainer-Dewar J."/>
            <person name="Goldberg J."/>
            <person name="Griggs A."/>
            <person name="Gujja S."/>
            <person name="Hansen M."/>
            <person name="Howarth C."/>
            <person name="Imamovic A."/>
            <person name="Ireland A."/>
            <person name="Larimer J."/>
            <person name="McCowan C."/>
            <person name="Murphy C."/>
            <person name="Pearson M."/>
            <person name="Poon T.W."/>
            <person name="Priest M."/>
            <person name="Roberts A."/>
            <person name="Saif S."/>
            <person name="Shea T."/>
            <person name="Sisk P."/>
            <person name="Sykes S."/>
            <person name="Wortman J."/>
            <person name="Nusbaum C."/>
            <person name="Birren B."/>
        </authorList>
    </citation>
    <scope>NUCLEOTIDE SEQUENCE [LARGE SCALE GENOMIC DNA]</scope>
    <source>
        <strain evidence="7">WRAIR2</strain>
    </source>
</reference>
<evidence type="ECO:0000259" key="5">
    <source>
        <dbReference type="Pfam" id="PF00151"/>
    </source>
</evidence>
<evidence type="ECO:0000256" key="4">
    <source>
        <dbReference type="RuleBase" id="RU004262"/>
    </source>
</evidence>
<proteinExistence type="inferred from homology"/>
<dbReference type="Proteomes" id="UP000075884">
    <property type="component" value="Unassembled WGS sequence"/>
</dbReference>
<dbReference type="SUPFAM" id="SSF53474">
    <property type="entry name" value="alpha/beta-Hydrolases"/>
    <property type="match status" value="6"/>
</dbReference>
<dbReference type="PRINTS" id="PR00821">
    <property type="entry name" value="TAGLIPASE"/>
</dbReference>
<dbReference type="FunFam" id="3.40.50.1820:FF:000348">
    <property type="entry name" value="Uncharacterized protein, isoform C"/>
    <property type="match status" value="1"/>
</dbReference>
<evidence type="ECO:0000313" key="6">
    <source>
        <dbReference type="EnsemblMetazoa" id="ADIR006189-PA"/>
    </source>
</evidence>
<dbReference type="FunFam" id="3.40.50.1820:FF:000076">
    <property type="entry name" value="phospholipase A1"/>
    <property type="match status" value="1"/>
</dbReference>
<protein>
    <recommendedName>
        <fullName evidence="5">Lipase domain-containing protein</fullName>
    </recommendedName>
</protein>
<keyword evidence="7" id="KW-1185">Reference proteome</keyword>
<feature type="domain" description="Lipase" evidence="5">
    <location>
        <begin position="331"/>
        <end position="566"/>
    </location>
</feature>
<accession>A0A182NEW7</accession>
<comment type="subcellular location">
    <subcellularLocation>
        <location evidence="1">Secreted</location>
    </subcellularLocation>
</comment>